<dbReference type="PRINTS" id="PR00032">
    <property type="entry name" value="HTHARAC"/>
</dbReference>
<dbReference type="InterPro" id="IPR050204">
    <property type="entry name" value="AraC_XylS_family_regulators"/>
</dbReference>
<keyword evidence="1" id="KW-0805">Transcription regulation</keyword>
<dbReference type="SUPFAM" id="SSF46689">
    <property type="entry name" value="Homeodomain-like"/>
    <property type="match status" value="1"/>
</dbReference>
<dbReference type="InterPro" id="IPR035418">
    <property type="entry name" value="AraC-bd_2"/>
</dbReference>
<keyword evidence="2" id="KW-0238">DNA-binding</keyword>
<dbReference type="Pfam" id="PF14525">
    <property type="entry name" value="AraC_binding_2"/>
    <property type="match status" value="1"/>
</dbReference>
<dbReference type="InterPro" id="IPR018060">
    <property type="entry name" value="HTH_AraC"/>
</dbReference>
<dbReference type="Pfam" id="PF12833">
    <property type="entry name" value="HTH_18"/>
    <property type="match status" value="1"/>
</dbReference>
<dbReference type="PROSITE" id="PS01124">
    <property type="entry name" value="HTH_ARAC_FAMILY_2"/>
    <property type="match status" value="1"/>
</dbReference>
<accession>A0A846WZ78</accession>
<reference evidence="5 6" key="1">
    <citation type="submission" date="2020-04" db="EMBL/GenBank/DDBJ databases">
        <title>MicrobeNet Type strains.</title>
        <authorList>
            <person name="Nicholson A.C."/>
        </authorList>
    </citation>
    <scope>NUCLEOTIDE SEQUENCE [LARGE SCALE GENOMIC DNA]</scope>
    <source>
        <strain evidence="5 6">DSM 44113</strain>
    </source>
</reference>
<comment type="caution">
    <text evidence="5">The sequence shown here is derived from an EMBL/GenBank/DDBJ whole genome shotgun (WGS) entry which is preliminary data.</text>
</comment>
<dbReference type="InterPro" id="IPR009057">
    <property type="entry name" value="Homeodomain-like_sf"/>
</dbReference>
<evidence type="ECO:0000259" key="4">
    <source>
        <dbReference type="PROSITE" id="PS01124"/>
    </source>
</evidence>
<organism evidence="5 6">
    <name type="scientific">Tsukamurella spumae</name>
    <dbReference type="NCBI Taxonomy" id="44753"/>
    <lineage>
        <taxon>Bacteria</taxon>
        <taxon>Bacillati</taxon>
        <taxon>Actinomycetota</taxon>
        <taxon>Actinomycetes</taxon>
        <taxon>Mycobacteriales</taxon>
        <taxon>Tsukamurellaceae</taxon>
        <taxon>Tsukamurella</taxon>
    </lineage>
</organism>
<dbReference type="GO" id="GO:0003700">
    <property type="term" value="F:DNA-binding transcription factor activity"/>
    <property type="evidence" value="ECO:0007669"/>
    <property type="project" value="InterPro"/>
</dbReference>
<dbReference type="Gene3D" id="1.10.10.60">
    <property type="entry name" value="Homeodomain-like"/>
    <property type="match status" value="1"/>
</dbReference>
<evidence type="ECO:0000256" key="1">
    <source>
        <dbReference type="ARBA" id="ARBA00023015"/>
    </source>
</evidence>
<dbReference type="EMBL" id="JAAXOQ010000003">
    <property type="protein sequence ID" value="NKY17322.1"/>
    <property type="molecule type" value="Genomic_DNA"/>
</dbReference>
<dbReference type="PANTHER" id="PTHR46796">
    <property type="entry name" value="HTH-TYPE TRANSCRIPTIONAL ACTIVATOR RHAS-RELATED"/>
    <property type="match status" value="1"/>
</dbReference>
<feature type="domain" description="HTH araC/xylS-type" evidence="4">
    <location>
        <begin position="207"/>
        <end position="308"/>
    </location>
</feature>
<keyword evidence="6" id="KW-1185">Reference proteome</keyword>
<evidence type="ECO:0000313" key="5">
    <source>
        <dbReference type="EMBL" id="NKY17322.1"/>
    </source>
</evidence>
<dbReference type="PROSITE" id="PS00041">
    <property type="entry name" value="HTH_ARAC_FAMILY_1"/>
    <property type="match status" value="1"/>
</dbReference>
<dbReference type="GO" id="GO:0043565">
    <property type="term" value="F:sequence-specific DNA binding"/>
    <property type="evidence" value="ECO:0007669"/>
    <property type="project" value="InterPro"/>
</dbReference>
<dbReference type="Proteomes" id="UP000582646">
    <property type="component" value="Unassembled WGS sequence"/>
</dbReference>
<proteinExistence type="predicted"/>
<keyword evidence="3" id="KW-0804">Transcription</keyword>
<dbReference type="SMART" id="SM00342">
    <property type="entry name" value="HTH_ARAC"/>
    <property type="match status" value="1"/>
</dbReference>
<dbReference type="PANTHER" id="PTHR46796:SF6">
    <property type="entry name" value="ARAC SUBFAMILY"/>
    <property type="match status" value="1"/>
</dbReference>
<dbReference type="RefSeq" id="WP_168544440.1">
    <property type="nucleotide sequence ID" value="NZ_BAAAKS010000002.1"/>
</dbReference>
<sequence>MVSSGRFVSTTTVRADEGWQEQVSRLHGQFKIDVPRHAARYTGTIQWHLGQRYRLLRWSGEAERLTRGASEVKSDPVSMYELVVPLAGEPVIESGVRDIRLSPGEMALVRLDTAISVVHTDPCTALALLIPESEIAARVPRSVPLMHIDRRSGLGAVGFEAARGLLSEASGLTDAMFDAAARHVLDLLLLASRGEAGARDATGEIDAAIRGYVRQHAGSADLDLTSIARALGWSVRRIQQVLRLSGTTATELIRTERLGLAQTLLASQDGRRLSISDIAFMCGFSSHSSFCRAFRSDLGLSPSDFRAQGPDAAADAVSPVVTPRR</sequence>
<evidence type="ECO:0000256" key="2">
    <source>
        <dbReference type="ARBA" id="ARBA00023125"/>
    </source>
</evidence>
<dbReference type="InterPro" id="IPR020449">
    <property type="entry name" value="Tscrpt_reg_AraC-type_HTH"/>
</dbReference>
<evidence type="ECO:0000313" key="6">
    <source>
        <dbReference type="Proteomes" id="UP000582646"/>
    </source>
</evidence>
<name>A0A846WZ78_9ACTN</name>
<dbReference type="InterPro" id="IPR018062">
    <property type="entry name" value="HTH_AraC-typ_CS"/>
</dbReference>
<gene>
    <name evidence="5" type="ORF">HF999_02880</name>
</gene>
<evidence type="ECO:0000256" key="3">
    <source>
        <dbReference type="ARBA" id="ARBA00023163"/>
    </source>
</evidence>
<protein>
    <submittedName>
        <fullName evidence="5">AraC family transcriptional regulator</fullName>
    </submittedName>
</protein>
<dbReference type="AlphaFoldDB" id="A0A846WZ78"/>